<evidence type="ECO:0000256" key="1">
    <source>
        <dbReference type="ARBA" id="ARBA00004651"/>
    </source>
</evidence>
<evidence type="ECO:0000259" key="9">
    <source>
        <dbReference type="Pfam" id="PF02687"/>
    </source>
</evidence>
<evidence type="ECO:0000256" key="6">
    <source>
        <dbReference type="ARBA" id="ARBA00038076"/>
    </source>
</evidence>
<keyword evidence="4 8" id="KW-1133">Transmembrane helix</keyword>
<feature type="region of interest" description="Disordered" evidence="7">
    <location>
        <begin position="1"/>
        <end position="23"/>
    </location>
</feature>
<feature type="domain" description="MacB-like periplasmic core" evidence="10">
    <location>
        <begin position="43"/>
        <end position="264"/>
    </location>
</feature>
<keyword evidence="5 8" id="KW-0472">Membrane</keyword>
<feature type="transmembrane region" description="Helical" evidence="8">
    <location>
        <begin position="297"/>
        <end position="325"/>
    </location>
</feature>
<keyword evidence="12" id="KW-1185">Reference proteome</keyword>
<feature type="compositionally biased region" description="Pro residues" evidence="7">
    <location>
        <begin position="7"/>
        <end position="19"/>
    </location>
</feature>
<evidence type="ECO:0000256" key="8">
    <source>
        <dbReference type="SAM" id="Phobius"/>
    </source>
</evidence>
<gene>
    <name evidence="11" type="ORF">SDENCHOL_21292</name>
</gene>
<proteinExistence type="inferred from homology"/>
<dbReference type="PANTHER" id="PTHR30572">
    <property type="entry name" value="MEMBRANE COMPONENT OF TRANSPORTER-RELATED"/>
    <property type="match status" value="1"/>
</dbReference>
<feature type="domain" description="ABC3 transporter permease C-terminal" evidence="9">
    <location>
        <begin position="304"/>
        <end position="416"/>
    </location>
</feature>
<dbReference type="Proteomes" id="UP000242886">
    <property type="component" value="Chromosome SDENCHOL"/>
</dbReference>
<organism evidence="11 12">
    <name type="scientific">Sterolibacterium denitrificans</name>
    <dbReference type="NCBI Taxonomy" id="157592"/>
    <lineage>
        <taxon>Bacteria</taxon>
        <taxon>Pseudomonadati</taxon>
        <taxon>Pseudomonadota</taxon>
        <taxon>Betaproteobacteria</taxon>
        <taxon>Nitrosomonadales</taxon>
        <taxon>Sterolibacteriaceae</taxon>
        <taxon>Sterolibacterium</taxon>
    </lineage>
</organism>
<comment type="similarity">
    <text evidence="6">Belongs to the ABC-4 integral membrane protein family.</text>
</comment>
<feature type="transmembrane region" description="Helical" evidence="8">
    <location>
        <begin position="388"/>
        <end position="407"/>
    </location>
</feature>
<accession>A0A7Z7MWG7</accession>
<evidence type="ECO:0008006" key="13">
    <source>
        <dbReference type="Google" id="ProtNLM"/>
    </source>
</evidence>
<feature type="transmembrane region" description="Helical" evidence="8">
    <location>
        <begin position="346"/>
        <end position="368"/>
    </location>
</feature>
<evidence type="ECO:0000256" key="4">
    <source>
        <dbReference type="ARBA" id="ARBA00022989"/>
    </source>
</evidence>
<dbReference type="GO" id="GO:0005886">
    <property type="term" value="C:plasma membrane"/>
    <property type="evidence" value="ECO:0007669"/>
    <property type="project" value="UniProtKB-SubCell"/>
</dbReference>
<evidence type="ECO:0000256" key="7">
    <source>
        <dbReference type="SAM" id="MobiDB-lite"/>
    </source>
</evidence>
<dbReference type="Pfam" id="PF12704">
    <property type="entry name" value="MacB_PCD"/>
    <property type="match status" value="1"/>
</dbReference>
<dbReference type="InterPro" id="IPR050250">
    <property type="entry name" value="Macrolide_Exporter_MacB"/>
</dbReference>
<dbReference type="Pfam" id="PF02687">
    <property type="entry name" value="FtsX"/>
    <property type="match status" value="1"/>
</dbReference>
<keyword evidence="2" id="KW-1003">Cell membrane</keyword>
<protein>
    <recommendedName>
        <fullName evidence="13">Peptide ABC transporter permease</fullName>
    </recommendedName>
</protein>
<evidence type="ECO:0000313" key="12">
    <source>
        <dbReference type="Proteomes" id="UP000242886"/>
    </source>
</evidence>
<evidence type="ECO:0000259" key="10">
    <source>
        <dbReference type="Pfam" id="PF12704"/>
    </source>
</evidence>
<sequence length="424" mass="44557">MTVPHPLHLPNPPNPPGPPSRAMRTSDLIRFARDAALGSPLRTSLLVLAISIGVAAVVTLTALGDGARQYVLREFSSLGTNLLIVMPGRSSTGGFNPANAITSTPRDLTLNDAQSLLRSPAISRVAPLAIGNTEIGIGGKLRETIVLGTTAEYTRIRSLEIAQGRFLAASEWGQGQAEVVIGSTIRRELFGAEPALGRLVRIGGWRYRVVGVFAPSGNSLGTNTDEVVVIPVSLAQSMLNSNTLFRIFIEAKSRESIEAARTQALDIIKQRHEGEADVTVITQDAVLQTFDRVLTALTLGVAGISAISLVVSGILVMNVMLVSVVQRTAEIGLLKALGATRRNIELAFLTEAGILSIAGGFLGYVLGLLGAALIRDMYPNFPAFPPDWAVLAALGTAMVSGILFGVAPARNAAGLDPVAALAKH</sequence>
<dbReference type="InterPro" id="IPR025857">
    <property type="entry name" value="MacB_PCD"/>
</dbReference>
<dbReference type="AlphaFoldDB" id="A0A7Z7MWG7"/>
<dbReference type="GO" id="GO:0022857">
    <property type="term" value="F:transmembrane transporter activity"/>
    <property type="evidence" value="ECO:0007669"/>
    <property type="project" value="TreeGrafter"/>
</dbReference>
<evidence type="ECO:0000313" key="11">
    <source>
        <dbReference type="EMBL" id="SMB32144.1"/>
    </source>
</evidence>
<dbReference type="EMBL" id="LT837803">
    <property type="protein sequence ID" value="SMB32144.1"/>
    <property type="molecule type" value="Genomic_DNA"/>
</dbReference>
<dbReference type="PANTHER" id="PTHR30572:SF4">
    <property type="entry name" value="ABC TRANSPORTER PERMEASE YTRF"/>
    <property type="match status" value="1"/>
</dbReference>
<comment type="subcellular location">
    <subcellularLocation>
        <location evidence="1">Cell membrane</location>
        <topology evidence="1">Multi-pass membrane protein</topology>
    </subcellularLocation>
</comment>
<evidence type="ECO:0000256" key="5">
    <source>
        <dbReference type="ARBA" id="ARBA00023136"/>
    </source>
</evidence>
<keyword evidence="3 8" id="KW-0812">Transmembrane</keyword>
<name>A0A7Z7MWG7_9PROT</name>
<reference evidence="11" key="1">
    <citation type="submission" date="2017-03" db="EMBL/GenBank/DDBJ databases">
        <authorList>
            <consortium name="AG Boll"/>
        </authorList>
    </citation>
    <scope>NUCLEOTIDE SEQUENCE [LARGE SCALE GENOMIC DNA]</scope>
    <source>
        <strain evidence="11">Chol</strain>
    </source>
</reference>
<evidence type="ECO:0000256" key="2">
    <source>
        <dbReference type="ARBA" id="ARBA00022475"/>
    </source>
</evidence>
<evidence type="ECO:0000256" key="3">
    <source>
        <dbReference type="ARBA" id="ARBA00022692"/>
    </source>
</evidence>
<dbReference type="InterPro" id="IPR003838">
    <property type="entry name" value="ABC3_permease_C"/>
</dbReference>